<dbReference type="InterPro" id="IPR029044">
    <property type="entry name" value="Nucleotide-diphossugar_trans"/>
</dbReference>
<comment type="cofactor">
    <cofactor evidence="2">
        <name>Mn(2+)</name>
        <dbReference type="ChEBI" id="CHEBI:29035"/>
    </cofactor>
</comment>
<dbReference type="Gene3D" id="3.40.720.10">
    <property type="entry name" value="Alkaline Phosphatase, subunit A"/>
    <property type="match status" value="1"/>
</dbReference>
<evidence type="ECO:0000256" key="18">
    <source>
        <dbReference type="ARBA" id="ARBA00022989"/>
    </source>
</evidence>
<dbReference type="CDD" id="cd06442">
    <property type="entry name" value="DPM1_like"/>
    <property type="match status" value="1"/>
</dbReference>
<feature type="domain" description="Glycosyltransferase 2-like" evidence="23">
    <location>
        <begin position="367"/>
        <end position="537"/>
    </location>
</feature>
<evidence type="ECO:0000256" key="1">
    <source>
        <dbReference type="ARBA" id="ARBA00001913"/>
    </source>
</evidence>
<reference evidence="26" key="1">
    <citation type="submission" date="2023-07" db="EMBL/GenBank/DDBJ databases">
        <title>Chromosome-level genome assembly of Artemia franciscana.</title>
        <authorList>
            <person name="Jo E."/>
        </authorList>
    </citation>
    <scope>NUCLEOTIDE SEQUENCE</scope>
    <source>
        <tissue evidence="26">Whole body</tissue>
    </source>
</reference>
<gene>
    <name evidence="26" type="ORF">QYM36_009637</name>
</gene>
<evidence type="ECO:0000259" key="25">
    <source>
        <dbReference type="Pfam" id="PF16420"/>
    </source>
</evidence>
<evidence type="ECO:0000256" key="14">
    <source>
        <dbReference type="ARBA" id="ARBA00022692"/>
    </source>
</evidence>
<accession>A0AA88L5P1</accession>
<evidence type="ECO:0000256" key="20">
    <source>
        <dbReference type="ARBA" id="ARBA00023180"/>
    </source>
</evidence>
<protein>
    <recommendedName>
        <fullName evidence="10">Dolichol-phosphate mannosyltransferase subunit 1</fullName>
        <ecNumber evidence="9">2.4.1.83</ecNumber>
    </recommendedName>
</protein>
<dbReference type="InterPro" id="IPR042523">
    <property type="entry name" value="Atg7_N_2"/>
</dbReference>
<dbReference type="Proteomes" id="UP001187531">
    <property type="component" value="Unassembled WGS sequence"/>
</dbReference>
<evidence type="ECO:0000259" key="24">
    <source>
        <dbReference type="Pfam" id="PF00899"/>
    </source>
</evidence>
<name>A0AA88L5P1_ARTSF</name>
<evidence type="ECO:0000256" key="12">
    <source>
        <dbReference type="ARBA" id="ARBA00022676"/>
    </source>
</evidence>
<dbReference type="GO" id="GO:0004582">
    <property type="term" value="F:dolichyl-phosphate beta-D-mannosyltransferase activity"/>
    <property type="evidence" value="ECO:0007669"/>
    <property type="project" value="UniProtKB-EC"/>
</dbReference>
<dbReference type="InterPro" id="IPR000594">
    <property type="entry name" value="ThiF_NAD_FAD-bd"/>
</dbReference>
<dbReference type="GO" id="GO:0051377">
    <property type="term" value="F:mannose-ethanolamine phosphotransferase activity"/>
    <property type="evidence" value="ECO:0007669"/>
    <property type="project" value="InterPro"/>
</dbReference>
<evidence type="ECO:0000256" key="5">
    <source>
        <dbReference type="ARBA" id="ARBA00004687"/>
    </source>
</evidence>
<keyword evidence="13" id="KW-0808">Transferase</keyword>
<dbReference type="Gene3D" id="3.40.140.100">
    <property type="entry name" value="Ubiquitin-like modifier-activating enzyme ATG7 C-terminal domain"/>
    <property type="match status" value="1"/>
</dbReference>
<dbReference type="InterPro" id="IPR039524">
    <property type="entry name" value="PIGO/GPI13"/>
</dbReference>
<evidence type="ECO:0000256" key="4">
    <source>
        <dbReference type="ARBA" id="ARBA00004477"/>
    </source>
</evidence>
<evidence type="ECO:0000256" key="3">
    <source>
        <dbReference type="ARBA" id="ARBA00001946"/>
    </source>
</evidence>
<feature type="domain" description="THIF-type NAD/FAD binding fold" evidence="24">
    <location>
        <begin position="840"/>
        <end position="982"/>
    </location>
</feature>
<keyword evidence="17" id="KW-0460">Magnesium</keyword>
<comment type="caution">
    <text evidence="26">The sequence shown here is derived from an EMBL/GenBank/DDBJ whole genome shotgun (WGS) entry which is preliminary data.</text>
</comment>
<evidence type="ECO:0000313" key="26">
    <source>
        <dbReference type="EMBL" id="KAK2713819.1"/>
    </source>
</evidence>
<dbReference type="FunFam" id="3.90.550.10:FF:000036">
    <property type="entry name" value="Dolichol-phosphate mannosyltransferase subunit 1"/>
    <property type="match status" value="1"/>
</dbReference>
<dbReference type="PANTHER" id="PTHR23071:SF1">
    <property type="entry name" value="GPI ETHANOLAMINE PHOSPHATE TRANSFERASE 3"/>
    <property type="match status" value="1"/>
</dbReference>
<comment type="similarity">
    <text evidence="7">Belongs to the glycosyltransferase 2 family.</text>
</comment>
<evidence type="ECO:0000256" key="19">
    <source>
        <dbReference type="ARBA" id="ARBA00023136"/>
    </source>
</evidence>
<comment type="pathway">
    <text evidence="5">Glycolipid biosynthesis; glycosylphosphatidylinositol-anchor biosynthesis.</text>
</comment>
<evidence type="ECO:0000256" key="15">
    <source>
        <dbReference type="ARBA" id="ARBA00022723"/>
    </source>
</evidence>
<feature type="non-terminal residue" evidence="26">
    <location>
        <position position="990"/>
    </location>
</feature>
<dbReference type="EC" id="2.4.1.83" evidence="9"/>
<keyword evidence="20" id="KW-0325">Glycoprotein</keyword>
<dbReference type="Pfam" id="PF00535">
    <property type="entry name" value="Glycos_transf_2"/>
    <property type="match status" value="1"/>
</dbReference>
<comment type="cofactor">
    <cofactor evidence="3">
        <name>Mg(2+)</name>
        <dbReference type="ChEBI" id="CHEBI:18420"/>
    </cofactor>
</comment>
<dbReference type="SUPFAM" id="SSF53649">
    <property type="entry name" value="Alkaline phosphatase-like"/>
    <property type="match status" value="1"/>
</dbReference>
<dbReference type="Pfam" id="PF16420">
    <property type="entry name" value="ATG7_N"/>
    <property type="match status" value="1"/>
</dbReference>
<dbReference type="SUPFAM" id="SSF69572">
    <property type="entry name" value="Activating enzymes of the ubiquitin-like proteins"/>
    <property type="match status" value="1"/>
</dbReference>
<dbReference type="InterPro" id="IPR039528">
    <property type="entry name" value="DPM1-like"/>
</dbReference>
<dbReference type="InterPro" id="IPR037675">
    <property type="entry name" value="PIG-O_N"/>
</dbReference>
<evidence type="ECO:0000256" key="7">
    <source>
        <dbReference type="ARBA" id="ARBA00006739"/>
    </source>
</evidence>
<dbReference type="GO" id="GO:0006506">
    <property type="term" value="P:GPI anchor biosynthetic process"/>
    <property type="evidence" value="ECO:0007669"/>
    <property type="project" value="UniProtKB-KW"/>
</dbReference>
<dbReference type="PANTHER" id="PTHR23071">
    <property type="entry name" value="PHOSPHATIDYLINOSITOL GLYCAN"/>
    <property type="match status" value="1"/>
</dbReference>
<keyword evidence="19 22" id="KW-0472">Membrane</keyword>
<keyword evidence="21" id="KW-0464">Manganese</keyword>
<organism evidence="26 27">
    <name type="scientific">Artemia franciscana</name>
    <name type="common">Brine shrimp</name>
    <name type="synonym">Artemia sanfranciscana</name>
    <dbReference type="NCBI Taxonomy" id="6661"/>
    <lineage>
        <taxon>Eukaryota</taxon>
        <taxon>Metazoa</taxon>
        <taxon>Ecdysozoa</taxon>
        <taxon>Arthropoda</taxon>
        <taxon>Crustacea</taxon>
        <taxon>Branchiopoda</taxon>
        <taxon>Anostraca</taxon>
        <taxon>Artemiidae</taxon>
        <taxon>Artemia</taxon>
    </lineage>
</organism>
<dbReference type="InterPro" id="IPR032197">
    <property type="entry name" value="Atg7_N"/>
</dbReference>
<evidence type="ECO:0000256" key="8">
    <source>
        <dbReference type="ARBA" id="ARBA00008695"/>
    </source>
</evidence>
<evidence type="ECO:0000256" key="13">
    <source>
        <dbReference type="ARBA" id="ARBA00022679"/>
    </source>
</evidence>
<dbReference type="AlphaFoldDB" id="A0AA88L5P1"/>
<evidence type="ECO:0000259" key="23">
    <source>
        <dbReference type="Pfam" id="PF00535"/>
    </source>
</evidence>
<keyword evidence="15" id="KW-0479">Metal-binding</keyword>
<dbReference type="InterPro" id="IPR001173">
    <property type="entry name" value="Glyco_trans_2-like"/>
</dbReference>
<dbReference type="GO" id="GO:0005789">
    <property type="term" value="C:endoplasmic reticulum membrane"/>
    <property type="evidence" value="ECO:0007669"/>
    <property type="project" value="UniProtKB-SubCell"/>
</dbReference>
<keyword evidence="14 22" id="KW-0812">Transmembrane</keyword>
<dbReference type="CDD" id="cd16023">
    <property type="entry name" value="GPI_EPT_3"/>
    <property type="match status" value="1"/>
</dbReference>
<keyword evidence="11" id="KW-0337">GPI-anchor biosynthesis</keyword>
<proteinExistence type="inferred from homology"/>
<dbReference type="InterPro" id="IPR035985">
    <property type="entry name" value="Ubiquitin-activating_enz"/>
</dbReference>
<comment type="similarity">
    <text evidence="8">Belongs to the PIGG/PIGN/PIGO family. PIGO subfamily.</text>
</comment>
<keyword evidence="12" id="KW-0328">Glycosyltransferase</keyword>
<evidence type="ECO:0000256" key="22">
    <source>
        <dbReference type="SAM" id="Phobius"/>
    </source>
</evidence>
<dbReference type="SUPFAM" id="SSF53448">
    <property type="entry name" value="Nucleotide-diphospho-sugar transferases"/>
    <property type="match status" value="1"/>
</dbReference>
<dbReference type="Pfam" id="PF01663">
    <property type="entry name" value="Phosphodiest"/>
    <property type="match status" value="1"/>
</dbReference>
<comment type="pathway">
    <text evidence="6">Protein modification; protein glycosylation.</text>
</comment>
<evidence type="ECO:0000256" key="11">
    <source>
        <dbReference type="ARBA" id="ARBA00022502"/>
    </source>
</evidence>
<evidence type="ECO:0000256" key="17">
    <source>
        <dbReference type="ARBA" id="ARBA00022842"/>
    </source>
</evidence>
<sequence length="990" mass="112353">MKYDFMSHTGLNEIYTFSKQNTSHSRLYNFVADPPTTTLQRLKSMTTGTFPTFIEAAFNFGGAEIKEDNIIDQLLRQKSSIVQMGDDTWDSIFPRRFMRTYPYPSFDVWDLDTVDKGVERHIFKELKENDWKLLIAHCLGVDHAGHRYSPNHQEMERKLKEMDILVRRVMDNLPDNSLLLVFGDHGMTSTGDHGGDTKDEVDAALFAYSNSHPFTNDTNGKIPQVNLVPTLSTILGIPIPFSNIGQVVKGLLPLSPKDSLYSLALHQNIAQVRQYLDKYVSYTPSPVKGLELENLFSRIDSVESPSVNESENVLKFIQMKFQQTCTQFNVFFILVGCFLSAFSIHPLIFSNKRRWSNNPASELVIYSILLPTYCEKENLPIILPRLVSTLNENRYDYEIIIIDDGSPDGTLDVAKELQKKYGSDRIILRPREKKLGLGTAYVHGMKYSTGDFIVTMDADLSHHPKFIPKFIEKQKEKDFDIVSGSRYKIGGGIKGWGFKRKLMSRGANLLTQILLQPGVSDATGSFRLYKRSVLQKLVAETQSKGYVFQMEMIVKASQFGFTIEEVPILFEDRIYGQSKLGLSEIVQFTRGLLGSQNQLQCITGTFLNKNTADSFKSMDKAEHINEFGKEIWEFITSKNSIVEPEKMLKITIIAYSDLKKYHFYHWMAFPVPMYPFATLLNVQTLEHTQIESISSQLQLLKVDFYFFVEYSEKDFTVHKLFDLPSIIDSGKDIIVGVVDFSSVENTPTWLTRPLLALIAYHFPQLCSNLKLLCWRNFANENKSIVLTLDVSTERPQGTPKFVGWEKNSRGKYGPNFTNLSTTMDPIRLADSAVSLNLKLMKWRVIPSLNLELLERTKCLLLGAGTLGCSVARALQAWGFKNIVFVDSGKVSYSNPVRQSLFKFKDCEEQKFKALAAADAMKEIFPGTESKGVVLEIPMPGHALSPETENEVKEVVKTLESLIDETDVVFLLLDSREARWLPTLLGAAKKK</sequence>
<evidence type="ECO:0000256" key="9">
    <source>
        <dbReference type="ARBA" id="ARBA00012704"/>
    </source>
</evidence>
<keyword evidence="16" id="KW-0256">Endoplasmic reticulum</keyword>
<keyword evidence="18 22" id="KW-1133">Transmembrane helix</keyword>
<dbReference type="InterPro" id="IPR002591">
    <property type="entry name" value="Phosphodiest/P_Trfase"/>
</dbReference>
<evidence type="ECO:0000313" key="27">
    <source>
        <dbReference type="Proteomes" id="UP001187531"/>
    </source>
</evidence>
<comment type="cofactor">
    <cofactor evidence="1">
        <name>Ca(2+)</name>
        <dbReference type="ChEBI" id="CHEBI:29108"/>
    </cofactor>
</comment>
<dbReference type="Pfam" id="PF00899">
    <property type="entry name" value="ThiF"/>
    <property type="match status" value="1"/>
</dbReference>
<dbReference type="Gene3D" id="3.90.550.10">
    <property type="entry name" value="Spore Coat Polysaccharide Biosynthesis Protein SpsA, Chain A"/>
    <property type="match status" value="1"/>
</dbReference>
<comment type="subcellular location">
    <subcellularLocation>
        <location evidence="4">Endoplasmic reticulum membrane</location>
        <topology evidence="4">Multi-pass membrane protein</topology>
    </subcellularLocation>
</comment>
<feature type="transmembrane region" description="Helical" evidence="22">
    <location>
        <begin position="328"/>
        <end position="349"/>
    </location>
</feature>
<evidence type="ECO:0000256" key="21">
    <source>
        <dbReference type="ARBA" id="ARBA00023211"/>
    </source>
</evidence>
<keyword evidence="27" id="KW-1185">Reference proteome</keyword>
<evidence type="ECO:0000256" key="2">
    <source>
        <dbReference type="ARBA" id="ARBA00001936"/>
    </source>
</evidence>
<feature type="domain" description="Ubiquitin-like modifier-activating enzyme Atg7 N-terminal" evidence="25">
    <location>
        <begin position="602"/>
        <end position="823"/>
    </location>
</feature>
<dbReference type="GO" id="GO:0008641">
    <property type="term" value="F:ubiquitin-like modifier activating enzyme activity"/>
    <property type="evidence" value="ECO:0007669"/>
    <property type="project" value="InterPro"/>
</dbReference>
<evidence type="ECO:0000256" key="6">
    <source>
        <dbReference type="ARBA" id="ARBA00004922"/>
    </source>
</evidence>
<dbReference type="Gene3D" id="3.40.50.720">
    <property type="entry name" value="NAD(P)-binding Rossmann-like Domain"/>
    <property type="match status" value="1"/>
</dbReference>
<dbReference type="GO" id="GO:0046872">
    <property type="term" value="F:metal ion binding"/>
    <property type="evidence" value="ECO:0007669"/>
    <property type="project" value="UniProtKB-KW"/>
</dbReference>
<dbReference type="InterPro" id="IPR017850">
    <property type="entry name" value="Alkaline_phosphatase_core_sf"/>
</dbReference>
<dbReference type="EMBL" id="JAVRJZ010000014">
    <property type="protein sequence ID" value="KAK2713819.1"/>
    <property type="molecule type" value="Genomic_DNA"/>
</dbReference>
<evidence type="ECO:0000256" key="16">
    <source>
        <dbReference type="ARBA" id="ARBA00022824"/>
    </source>
</evidence>
<evidence type="ECO:0000256" key="10">
    <source>
        <dbReference type="ARBA" id="ARBA00014858"/>
    </source>
</evidence>